<evidence type="ECO:0000313" key="5">
    <source>
        <dbReference type="Proteomes" id="UP000245207"/>
    </source>
</evidence>
<dbReference type="InterPro" id="IPR051886">
    <property type="entry name" value="Seed_Dev/Stress_Resp_Reg"/>
</dbReference>
<proteinExistence type="predicted"/>
<dbReference type="STRING" id="35608.A0A2U1M1B1"/>
<dbReference type="InterPro" id="IPR025422">
    <property type="entry name" value="TGA_domain"/>
</dbReference>
<gene>
    <name evidence="4" type="ORF">CTI12_AA430960</name>
    <name evidence="3" type="ORF">CTI12_AA553790</name>
</gene>
<dbReference type="EMBL" id="PKPP01014376">
    <property type="protein sequence ID" value="PWA39734.1"/>
    <property type="molecule type" value="Genomic_DNA"/>
</dbReference>
<dbReference type="EMBL" id="PKPP01006888">
    <property type="protein sequence ID" value="PWA55039.1"/>
    <property type="molecule type" value="Genomic_DNA"/>
</dbReference>
<dbReference type="PROSITE" id="PS51806">
    <property type="entry name" value="DOG1"/>
    <property type="match status" value="1"/>
</dbReference>
<name>A0A2U1M1B1_ARTAN</name>
<evidence type="ECO:0000313" key="4">
    <source>
        <dbReference type="EMBL" id="PWA55039.1"/>
    </source>
</evidence>
<sequence length="231" mass="26597">MDYSTNQTEPDFQTFFRGWITRLELYLSQLLHLLQFPDHENESKLHLQLVRQVMTHYHDYFLAKAQISSQNVFLVLSPPWLSSYERTFLWLAGFKPGLAIYVVKSCGIQLNTNQSDRMDRLTAEIKNEESKITERLALLEQQILAPPMLALARMGGREVNGMAHNVDTAIDRLADDMECLVTCADYLRQKTVTKVIEILTTSQSVRFLAGVAQLQLRIRRWGQLRDAEAHG</sequence>
<evidence type="ECO:0000256" key="1">
    <source>
        <dbReference type="SAM" id="Coils"/>
    </source>
</evidence>
<evidence type="ECO:0000259" key="2">
    <source>
        <dbReference type="PROSITE" id="PS51806"/>
    </source>
</evidence>
<keyword evidence="5" id="KW-1185">Reference proteome</keyword>
<organism evidence="4 5">
    <name type="scientific">Artemisia annua</name>
    <name type="common">Sweet wormwood</name>
    <dbReference type="NCBI Taxonomy" id="35608"/>
    <lineage>
        <taxon>Eukaryota</taxon>
        <taxon>Viridiplantae</taxon>
        <taxon>Streptophyta</taxon>
        <taxon>Embryophyta</taxon>
        <taxon>Tracheophyta</taxon>
        <taxon>Spermatophyta</taxon>
        <taxon>Magnoliopsida</taxon>
        <taxon>eudicotyledons</taxon>
        <taxon>Gunneridae</taxon>
        <taxon>Pentapetalae</taxon>
        <taxon>asterids</taxon>
        <taxon>campanulids</taxon>
        <taxon>Asterales</taxon>
        <taxon>Asteraceae</taxon>
        <taxon>Asteroideae</taxon>
        <taxon>Anthemideae</taxon>
        <taxon>Artemisiinae</taxon>
        <taxon>Artemisia</taxon>
    </lineage>
</organism>
<dbReference type="PANTHER" id="PTHR46354">
    <property type="entry name" value="DOG1 DOMAIN-CONTAINING PROTEIN"/>
    <property type="match status" value="1"/>
</dbReference>
<protein>
    <submittedName>
        <fullName evidence="4">DOG1 domain-containing protein</fullName>
    </submittedName>
</protein>
<feature type="domain" description="DOG1" evidence="2">
    <location>
        <begin position="9"/>
        <end position="228"/>
    </location>
</feature>
<accession>A0A2U1M1B1</accession>
<reference evidence="4 5" key="1">
    <citation type="journal article" date="2018" name="Mol. Plant">
        <title>The genome of Artemisia annua provides insight into the evolution of Asteraceae family and artemisinin biosynthesis.</title>
        <authorList>
            <person name="Shen Q."/>
            <person name="Zhang L."/>
            <person name="Liao Z."/>
            <person name="Wang S."/>
            <person name="Yan T."/>
            <person name="Shi P."/>
            <person name="Liu M."/>
            <person name="Fu X."/>
            <person name="Pan Q."/>
            <person name="Wang Y."/>
            <person name="Lv Z."/>
            <person name="Lu X."/>
            <person name="Zhang F."/>
            <person name="Jiang W."/>
            <person name="Ma Y."/>
            <person name="Chen M."/>
            <person name="Hao X."/>
            <person name="Li L."/>
            <person name="Tang Y."/>
            <person name="Lv G."/>
            <person name="Zhou Y."/>
            <person name="Sun X."/>
            <person name="Brodelius P.E."/>
            <person name="Rose J.K.C."/>
            <person name="Tang K."/>
        </authorList>
    </citation>
    <scope>NUCLEOTIDE SEQUENCE [LARGE SCALE GENOMIC DNA]</scope>
    <source>
        <strain evidence="5">cv. Huhao1</strain>
        <tissue evidence="4">Leaf</tissue>
    </source>
</reference>
<comment type="caution">
    <text evidence="4">The sequence shown here is derived from an EMBL/GenBank/DDBJ whole genome shotgun (WGS) entry which is preliminary data.</text>
</comment>
<dbReference type="OrthoDB" id="781635at2759"/>
<dbReference type="GO" id="GO:0043565">
    <property type="term" value="F:sequence-specific DNA binding"/>
    <property type="evidence" value="ECO:0007669"/>
    <property type="project" value="InterPro"/>
</dbReference>
<evidence type="ECO:0000313" key="3">
    <source>
        <dbReference type="EMBL" id="PWA39734.1"/>
    </source>
</evidence>
<keyword evidence="1" id="KW-0175">Coiled coil</keyword>
<dbReference type="PANTHER" id="PTHR46354:SF10">
    <property type="entry name" value="TRANSCRIPTION FACTOR TGA5-LIKE"/>
    <property type="match status" value="1"/>
</dbReference>
<dbReference type="Proteomes" id="UP000245207">
    <property type="component" value="Unassembled WGS sequence"/>
</dbReference>
<dbReference type="Pfam" id="PF14144">
    <property type="entry name" value="DOG1"/>
    <property type="match status" value="1"/>
</dbReference>
<dbReference type="GO" id="GO:0006351">
    <property type="term" value="P:DNA-templated transcription"/>
    <property type="evidence" value="ECO:0007669"/>
    <property type="project" value="InterPro"/>
</dbReference>
<feature type="coiled-coil region" evidence="1">
    <location>
        <begin position="111"/>
        <end position="142"/>
    </location>
</feature>
<dbReference type="AlphaFoldDB" id="A0A2U1M1B1"/>